<dbReference type="PANTHER" id="PTHR43884">
    <property type="entry name" value="ACYL-COA DEHYDROGENASE"/>
    <property type="match status" value="1"/>
</dbReference>
<dbReference type="GO" id="GO:0003995">
    <property type="term" value="F:acyl-CoA dehydrogenase activity"/>
    <property type="evidence" value="ECO:0007669"/>
    <property type="project" value="TreeGrafter"/>
</dbReference>
<protein>
    <submittedName>
        <fullName evidence="9">Acyl-CoA dehydrogenase</fullName>
    </submittedName>
</protein>
<dbReference type="CDD" id="cd00567">
    <property type="entry name" value="ACAD"/>
    <property type="match status" value="1"/>
</dbReference>
<dbReference type="Pfam" id="PF02771">
    <property type="entry name" value="Acyl-CoA_dh_N"/>
    <property type="match status" value="1"/>
</dbReference>
<dbReference type="SUPFAM" id="SSF47203">
    <property type="entry name" value="Acyl-CoA dehydrogenase C-terminal domain-like"/>
    <property type="match status" value="1"/>
</dbReference>
<dbReference type="Pfam" id="PF00441">
    <property type="entry name" value="Acyl-CoA_dh_1"/>
    <property type="match status" value="1"/>
</dbReference>
<evidence type="ECO:0000313" key="10">
    <source>
        <dbReference type="Proteomes" id="UP000463857"/>
    </source>
</evidence>
<accession>A0A7L4YKJ0</accession>
<feature type="domain" description="Acyl-CoA oxidase/dehydrogenase middle" evidence="7">
    <location>
        <begin position="126"/>
        <end position="223"/>
    </location>
</feature>
<dbReference type="InterPro" id="IPR013786">
    <property type="entry name" value="AcylCoA_DH/ox_N"/>
</dbReference>
<keyword evidence="3 5" id="KW-0285">Flavoprotein</keyword>
<evidence type="ECO:0000256" key="3">
    <source>
        <dbReference type="ARBA" id="ARBA00022630"/>
    </source>
</evidence>
<keyword evidence="5" id="KW-0560">Oxidoreductase</keyword>
<dbReference type="Gene3D" id="1.10.540.10">
    <property type="entry name" value="Acyl-CoA dehydrogenase/oxidase, N-terminal domain"/>
    <property type="match status" value="1"/>
</dbReference>
<keyword evidence="10" id="KW-1185">Reference proteome</keyword>
<dbReference type="FunFam" id="1.20.140.10:FF:000012">
    <property type="entry name" value="Acyl-CoA dehydrogenase fadE12"/>
    <property type="match status" value="1"/>
</dbReference>
<gene>
    <name evidence="9" type="ORF">EK0264_04335</name>
</gene>
<feature type="domain" description="Acyl-CoA dehydrogenase/oxidase C-terminal" evidence="6">
    <location>
        <begin position="236"/>
        <end position="385"/>
    </location>
</feature>
<dbReference type="EMBL" id="CP047156">
    <property type="protein sequence ID" value="QHB99587.1"/>
    <property type="molecule type" value="Genomic_DNA"/>
</dbReference>
<dbReference type="AlphaFoldDB" id="A0A7L4YKJ0"/>
<dbReference type="Gene3D" id="1.20.140.10">
    <property type="entry name" value="Butyryl-CoA Dehydrogenase, subunit A, domain 3"/>
    <property type="match status" value="1"/>
</dbReference>
<evidence type="ECO:0000256" key="1">
    <source>
        <dbReference type="ARBA" id="ARBA00001974"/>
    </source>
</evidence>
<dbReference type="InterPro" id="IPR036250">
    <property type="entry name" value="AcylCo_DH-like_C"/>
</dbReference>
<dbReference type="KEGG" id="eke:EK0264_04335"/>
<name>A0A7L4YKJ0_9ACTN</name>
<proteinExistence type="inferred from homology"/>
<evidence type="ECO:0000313" key="9">
    <source>
        <dbReference type="EMBL" id="QHB99587.1"/>
    </source>
</evidence>
<evidence type="ECO:0000259" key="6">
    <source>
        <dbReference type="Pfam" id="PF00441"/>
    </source>
</evidence>
<dbReference type="PANTHER" id="PTHR43884:SF12">
    <property type="entry name" value="ISOVALERYL-COA DEHYDROGENASE, MITOCHONDRIAL-RELATED"/>
    <property type="match status" value="1"/>
</dbReference>
<keyword evidence="4 5" id="KW-0274">FAD</keyword>
<dbReference type="GO" id="GO:0050660">
    <property type="term" value="F:flavin adenine dinucleotide binding"/>
    <property type="evidence" value="ECO:0007669"/>
    <property type="project" value="InterPro"/>
</dbReference>
<dbReference type="InterPro" id="IPR009075">
    <property type="entry name" value="AcylCo_DH/oxidase_C"/>
</dbReference>
<comment type="cofactor">
    <cofactor evidence="1 5">
        <name>FAD</name>
        <dbReference type="ChEBI" id="CHEBI:57692"/>
    </cofactor>
</comment>
<dbReference type="InterPro" id="IPR009100">
    <property type="entry name" value="AcylCoA_DH/oxidase_NM_dom_sf"/>
</dbReference>
<dbReference type="Pfam" id="PF02770">
    <property type="entry name" value="Acyl-CoA_dh_M"/>
    <property type="match status" value="1"/>
</dbReference>
<dbReference type="Gene3D" id="2.40.110.10">
    <property type="entry name" value="Butyryl-CoA Dehydrogenase, subunit A, domain 2"/>
    <property type="match status" value="1"/>
</dbReference>
<reference evidence="9 10" key="1">
    <citation type="journal article" date="2018" name="Int. J. Syst. Evol. Microbiol.">
        <title>Epidermidibacterium keratini gen. nov., sp. nov., a member of the family Sporichthyaceae, isolated from keratin epidermis.</title>
        <authorList>
            <person name="Lee D.G."/>
            <person name="Trujillo M.E."/>
            <person name="Kang S."/>
            <person name="Nam J.J."/>
            <person name="Kim Y.J."/>
        </authorList>
    </citation>
    <scope>NUCLEOTIDE SEQUENCE [LARGE SCALE GENOMIC DNA]</scope>
    <source>
        <strain evidence="9 10">EPI-7</strain>
    </source>
</reference>
<sequence length="393" mass="43117">MPVQFPHLQDNRELRESIRAMCSKFSLEYWEQHDWDDEFPEEFYRTFADNGYLGVLVPEEYGGGGGQIADMCAILEEVAASGGAMNACSTVHIPMLSLAAITAFGTEEQRREVLPKIASGDLYVTFGVTEPDAGTETSKIRTFAKDVGNGQYLLNGGKVWNSGALRGDKIMVLARTSTPGDGEPKAGGLTLFLTDLKADTVDIKPIKKIARNAVASAEVFFSDHPLSEADIVGEKGRGFYHLLHSLNSERLLLASESLGMGRWALENATRYAKEREIFDRPIGQNQAVAHPLAKSFLELLGAAQVLYHAADEYAAKGAGEVGTMANAAKYLASEAAFACADHAMQTFGGYSFAREYHIGRFWAESRLLRIAPVNNQMVLNYIAERELQLPRSY</sequence>
<evidence type="ECO:0000256" key="2">
    <source>
        <dbReference type="ARBA" id="ARBA00009347"/>
    </source>
</evidence>
<evidence type="ECO:0000259" key="8">
    <source>
        <dbReference type="Pfam" id="PF02771"/>
    </source>
</evidence>
<dbReference type="PIRSF" id="PIRSF016578">
    <property type="entry name" value="HsaA"/>
    <property type="match status" value="1"/>
</dbReference>
<dbReference type="Proteomes" id="UP000463857">
    <property type="component" value="Chromosome"/>
</dbReference>
<evidence type="ECO:0000256" key="5">
    <source>
        <dbReference type="RuleBase" id="RU362125"/>
    </source>
</evidence>
<feature type="domain" description="Acyl-CoA dehydrogenase/oxidase N-terminal" evidence="8">
    <location>
        <begin position="10"/>
        <end position="121"/>
    </location>
</feature>
<evidence type="ECO:0000256" key="4">
    <source>
        <dbReference type="ARBA" id="ARBA00022827"/>
    </source>
</evidence>
<dbReference type="FunCoup" id="A0A7L4YKJ0">
    <property type="interactions" value="1"/>
</dbReference>
<dbReference type="OrthoDB" id="8876745at2"/>
<dbReference type="InterPro" id="IPR046373">
    <property type="entry name" value="Acyl-CoA_Oxase/DH_mid-dom_sf"/>
</dbReference>
<dbReference type="InterPro" id="IPR037069">
    <property type="entry name" value="AcylCoA_DH/ox_N_sf"/>
</dbReference>
<comment type="similarity">
    <text evidence="2 5">Belongs to the acyl-CoA dehydrogenase family.</text>
</comment>
<organism evidence="9 10">
    <name type="scientific">Epidermidibacterium keratini</name>
    <dbReference type="NCBI Taxonomy" id="1891644"/>
    <lineage>
        <taxon>Bacteria</taxon>
        <taxon>Bacillati</taxon>
        <taxon>Actinomycetota</taxon>
        <taxon>Actinomycetes</taxon>
        <taxon>Sporichthyales</taxon>
        <taxon>Sporichthyaceae</taxon>
        <taxon>Epidermidibacterium</taxon>
    </lineage>
</organism>
<dbReference type="RefSeq" id="WP_159543295.1">
    <property type="nucleotide sequence ID" value="NZ_CP047156.1"/>
</dbReference>
<evidence type="ECO:0000259" key="7">
    <source>
        <dbReference type="Pfam" id="PF02770"/>
    </source>
</evidence>
<dbReference type="InParanoid" id="A0A7L4YKJ0"/>
<dbReference type="InterPro" id="IPR006091">
    <property type="entry name" value="Acyl-CoA_Oxase/DH_mid-dom"/>
</dbReference>
<dbReference type="SUPFAM" id="SSF56645">
    <property type="entry name" value="Acyl-CoA dehydrogenase NM domain-like"/>
    <property type="match status" value="1"/>
</dbReference>